<dbReference type="PANTHER" id="PTHR11895:SF151">
    <property type="entry name" value="GLUTAMYL-TRNA(GLN) AMIDOTRANSFERASE SUBUNIT A"/>
    <property type="match status" value="1"/>
</dbReference>
<comment type="caution">
    <text evidence="3">The sequence shown here is derived from an EMBL/GenBank/DDBJ whole genome shotgun (WGS) entry which is preliminary data.</text>
</comment>
<dbReference type="InterPro" id="IPR023631">
    <property type="entry name" value="Amidase_dom"/>
</dbReference>
<dbReference type="Gene3D" id="3.90.1300.10">
    <property type="entry name" value="Amidase signature (AS) domain"/>
    <property type="match status" value="1"/>
</dbReference>
<name>A0ABV7EY15_9BURK</name>
<gene>
    <name evidence="3" type="ORF">ACFOFO_00495</name>
</gene>
<accession>A0ABV7EY15</accession>
<reference evidence="4" key="1">
    <citation type="journal article" date="2019" name="Int. J. Syst. Evol. Microbiol.">
        <title>The Global Catalogue of Microorganisms (GCM) 10K type strain sequencing project: providing services to taxonomists for standard genome sequencing and annotation.</title>
        <authorList>
            <consortium name="The Broad Institute Genomics Platform"/>
            <consortium name="The Broad Institute Genome Sequencing Center for Infectious Disease"/>
            <person name="Wu L."/>
            <person name="Ma J."/>
        </authorList>
    </citation>
    <scope>NUCLEOTIDE SEQUENCE [LARGE SCALE GENOMIC DNA]</scope>
    <source>
        <strain evidence="4">KCTC 42986</strain>
    </source>
</reference>
<feature type="domain" description="Amidase" evidence="2">
    <location>
        <begin position="24"/>
        <end position="414"/>
    </location>
</feature>
<dbReference type="EMBL" id="JBHRTP010000002">
    <property type="protein sequence ID" value="MFC3106452.1"/>
    <property type="molecule type" value="Genomic_DNA"/>
</dbReference>
<evidence type="ECO:0000256" key="1">
    <source>
        <dbReference type="SAM" id="MobiDB-lite"/>
    </source>
</evidence>
<dbReference type="Pfam" id="PF01425">
    <property type="entry name" value="Amidase"/>
    <property type="match status" value="1"/>
</dbReference>
<organism evidence="3 4">
    <name type="scientific">Undibacterium arcticum</name>
    <dbReference type="NCBI Taxonomy" id="1762892"/>
    <lineage>
        <taxon>Bacteria</taxon>
        <taxon>Pseudomonadati</taxon>
        <taxon>Pseudomonadota</taxon>
        <taxon>Betaproteobacteria</taxon>
        <taxon>Burkholderiales</taxon>
        <taxon>Oxalobacteraceae</taxon>
        <taxon>Undibacterium</taxon>
    </lineage>
</organism>
<dbReference type="Proteomes" id="UP001595530">
    <property type="component" value="Unassembled WGS sequence"/>
</dbReference>
<dbReference type="RefSeq" id="WP_390324898.1">
    <property type="nucleotide sequence ID" value="NZ_JBHRTP010000002.1"/>
</dbReference>
<proteinExistence type="predicted"/>
<keyword evidence="4" id="KW-1185">Reference proteome</keyword>
<dbReference type="PANTHER" id="PTHR11895">
    <property type="entry name" value="TRANSAMIDASE"/>
    <property type="match status" value="1"/>
</dbReference>
<dbReference type="InterPro" id="IPR036928">
    <property type="entry name" value="AS_sf"/>
</dbReference>
<dbReference type="InterPro" id="IPR000120">
    <property type="entry name" value="Amidase"/>
</dbReference>
<evidence type="ECO:0000313" key="3">
    <source>
        <dbReference type="EMBL" id="MFC3106452.1"/>
    </source>
</evidence>
<dbReference type="SUPFAM" id="SSF75304">
    <property type="entry name" value="Amidase signature (AS) enzymes"/>
    <property type="match status" value="1"/>
</dbReference>
<evidence type="ECO:0000259" key="2">
    <source>
        <dbReference type="Pfam" id="PF01425"/>
    </source>
</evidence>
<feature type="region of interest" description="Disordered" evidence="1">
    <location>
        <begin position="131"/>
        <end position="150"/>
    </location>
</feature>
<protein>
    <submittedName>
        <fullName evidence="3">Amidase</fullName>
    </submittedName>
</protein>
<evidence type="ECO:0000313" key="4">
    <source>
        <dbReference type="Proteomes" id="UP001595530"/>
    </source>
</evidence>
<sequence>MNLHELGIADAAQAIRDKRISATELAQDCLARIKQREAEVGAWQFVDPDSVLEQARKLDAQPGQGPLHGVPIGVKDIINTADMPTEYGSPIYRAHRPRMDAAPVALLRRAGALIVGKTVTTEFAFFKPGKTCNPRNPKHTPGGSSSGSAAAVADRMVPGALGSQTAGSLIRPASYCGVVGYKPTYGDFDLTGVKGLAHSLDTLGTLTRSVTDAALLRAALLELAPEPEEVSSAWAPSIGLCRTASWLDASSETRDGLEKLALSLSLMGARVGEVSLPDSFSRFPSLQKTLMAYEVARSLAYEYDTAREQLSGSIRELIEFGTDIDRNDYVHALCSAEQGARQIEPVLEQWDILLAPSAPGAAPAGVDATGDPIFSRMWMLLGLPTISLPAFNSANGLPIGVQLVGARFGDERLLRAARWVERMLSQNKAVGA</sequence>